<dbReference type="RefSeq" id="WP_159584219.1">
    <property type="nucleotide sequence ID" value="NZ_JBIPKE010000014.1"/>
</dbReference>
<sequence length="114" mass="13432">MRFPSFIKVPKTRRFEIEPRYYDPVKEQIKERTEYIRREMEGGHSESYSPGKISFQRKTDAVPNTSLLQMLIAAILGCLVMGWLYFGNDALYVLWLAVPVYLYFRFKKPSRGAQ</sequence>
<keyword evidence="3" id="KW-1185">Reference proteome</keyword>
<feature type="transmembrane region" description="Helical" evidence="1">
    <location>
        <begin position="67"/>
        <end position="84"/>
    </location>
</feature>
<dbReference type="EMBL" id="JBIPKE010000014">
    <property type="protein sequence ID" value="MFH6983063.1"/>
    <property type="molecule type" value="Genomic_DNA"/>
</dbReference>
<evidence type="ECO:0000256" key="1">
    <source>
        <dbReference type="SAM" id="Phobius"/>
    </source>
</evidence>
<accession>A0ABW7N6B7</accession>
<dbReference type="Proteomes" id="UP001610063">
    <property type="component" value="Unassembled WGS sequence"/>
</dbReference>
<reference evidence="2 3" key="1">
    <citation type="journal article" date="2013" name="Int. J. Syst. Evol. Microbiol.">
        <title>Marinoscillum luteum sp. nov., isolated from marine sediment.</title>
        <authorList>
            <person name="Cha I.T."/>
            <person name="Park S.J."/>
            <person name="Kim S.J."/>
            <person name="Kim J.G."/>
            <person name="Jung M.Y."/>
            <person name="Shin K.S."/>
            <person name="Kwon K.K."/>
            <person name="Yang S.H."/>
            <person name="Seo Y.S."/>
            <person name="Rhee S.K."/>
        </authorList>
    </citation>
    <scope>NUCLEOTIDE SEQUENCE [LARGE SCALE GENOMIC DNA]</scope>
    <source>
        <strain evidence="2 3">KCTC 23939</strain>
    </source>
</reference>
<organism evidence="2 3">
    <name type="scientific">Marinoscillum luteum</name>
    <dbReference type="NCBI Taxonomy" id="861051"/>
    <lineage>
        <taxon>Bacteria</taxon>
        <taxon>Pseudomonadati</taxon>
        <taxon>Bacteroidota</taxon>
        <taxon>Cytophagia</taxon>
        <taxon>Cytophagales</taxon>
        <taxon>Reichenbachiellaceae</taxon>
        <taxon>Marinoscillum</taxon>
    </lineage>
</organism>
<evidence type="ECO:0000313" key="3">
    <source>
        <dbReference type="Proteomes" id="UP001610063"/>
    </source>
</evidence>
<protein>
    <submittedName>
        <fullName evidence="2">Uncharacterized protein</fullName>
    </submittedName>
</protein>
<keyword evidence="1" id="KW-0472">Membrane</keyword>
<evidence type="ECO:0000313" key="2">
    <source>
        <dbReference type="EMBL" id="MFH6983063.1"/>
    </source>
</evidence>
<keyword evidence="1" id="KW-1133">Transmembrane helix</keyword>
<name>A0ABW7N6B7_9BACT</name>
<comment type="caution">
    <text evidence="2">The sequence shown here is derived from an EMBL/GenBank/DDBJ whole genome shotgun (WGS) entry which is preliminary data.</text>
</comment>
<gene>
    <name evidence="2" type="ORF">ACHKAR_06415</name>
</gene>
<feature type="transmembrane region" description="Helical" evidence="1">
    <location>
        <begin position="90"/>
        <end position="106"/>
    </location>
</feature>
<keyword evidence="1" id="KW-0812">Transmembrane</keyword>
<proteinExistence type="predicted"/>